<dbReference type="SUPFAM" id="SSF46689">
    <property type="entry name" value="Homeodomain-like"/>
    <property type="match status" value="1"/>
</dbReference>
<dbReference type="InterPro" id="IPR003593">
    <property type="entry name" value="AAA+_ATPase"/>
</dbReference>
<evidence type="ECO:0000256" key="1">
    <source>
        <dbReference type="ARBA" id="ARBA00022741"/>
    </source>
</evidence>
<proteinExistence type="predicted"/>
<protein>
    <submittedName>
        <fullName evidence="8">AAA domain-containing protein</fullName>
    </submittedName>
</protein>
<dbReference type="PROSITE" id="PS00688">
    <property type="entry name" value="SIGMA54_INTERACT_3"/>
    <property type="match status" value="1"/>
</dbReference>
<evidence type="ECO:0000259" key="7">
    <source>
        <dbReference type="PROSITE" id="PS50045"/>
    </source>
</evidence>
<dbReference type="AlphaFoldDB" id="A0A6I6D482"/>
<evidence type="ECO:0000256" key="4">
    <source>
        <dbReference type="ARBA" id="ARBA00023125"/>
    </source>
</evidence>
<dbReference type="GO" id="GO:0043565">
    <property type="term" value="F:sequence-specific DNA binding"/>
    <property type="evidence" value="ECO:0007669"/>
    <property type="project" value="InterPro"/>
</dbReference>
<dbReference type="PROSITE" id="PS00675">
    <property type="entry name" value="SIGMA54_INTERACT_1"/>
    <property type="match status" value="1"/>
</dbReference>
<dbReference type="Proteomes" id="UP000427716">
    <property type="component" value="Chromosome"/>
</dbReference>
<accession>A0A6I6D482</accession>
<dbReference type="PANTHER" id="PTHR32071:SF117">
    <property type="entry name" value="PTS-DEPENDENT DIHYDROXYACETONE KINASE OPERON REGULATORY PROTEIN-RELATED"/>
    <property type="match status" value="1"/>
</dbReference>
<keyword evidence="1" id="KW-0547">Nucleotide-binding</keyword>
<dbReference type="CDD" id="cd00009">
    <property type="entry name" value="AAA"/>
    <property type="match status" value="1"/>
</dbReference>
<dbReference type="EMBL" id="CP046415">
    <property type="protein sequence ID" value="QGT79067.1"/>
    <property type="molecule type" value="Genomic_DNA"/>
</dbReference>
<dbReference type="KEGG" id="ghl:GM160_09295"/>
<keyword evidence="3" id="KW-0805">Transcription regulation</keyword>
<dbReference type="PROSITE" id="PS00676">
    <property type="entry name" value="SIGMA54_INTERACT_2"/>
    <property type="match status" value="1"/>
</dbReference>
<dbReference type="InterPro" id="IPR009057">
    <property type="entry name" value="Homeodomain-like_sf"/>
</dbReference>
<evidence type="ECO:0000256" key="3">
    <source>
        <dbReference type="ARBA" id="ARBA00023015"/>
    </source>
</evidence>
<dbReference type="GO" id="GO:0005524">
    <property type="term" value="F:ATP binding"/>
    <property type="evidence" value="ECO:0007669"/>
    <property type="project" value="UniProtKB-KW"/>
</dbReference>
<organism evidence="8 9">
    <name type="scientific">Guyparkeria halophila</name>
    <dbReference type="NCBI Taxonomy" id="47960"/>
    <lineage>
        <taxon>Bacteria</taxon>
        <taxon>Pseudomonadati</taxon>
        <taxon>Pseudomonadota</taxon>
        <taxon>Gammaproteobacteria</taxon>
        <taxon>Chromatiales</taxon>
        <taxon>Thioalkalibacteraceae</taxon>
        <taxon>Guyparkeria</taxon>
    </lineage>
</organism>
<feature type="compositionally biased region" description="Low complexity" evidence="6">
    <location>
        <begin position="371"/>
        <end position="380"/>
    </location>
</feature>
<dbReference type="InterPro" id="IPR002197">
    <property type="entry name" value="HTH_Fis"/>
</dbReference>
<dbReference type="RefSeq" id="WP_156574755.1">
    <property type="nucleotide sequence ID" value="NZ_CP046415.1"/>
</dbReference>
<dbReference type="Pfam" id="PF00158">
    <property type="entry name" value="Sigma54_activat"/>
    <property type="match status" value="1"/>
</dbReference>
<dbReference type="SMART" id="SM00382">
    <property type="entry name" value="AAA"/>
    <property type="match status" value="1"/>
</dbReference>
<dbReference type="GO" id="GO:0006355">
    <property type="term" value="P:regulation of DNA-templated transcription"/>
    <property type="evidence" value="ECO:0007669"/>
    <property type="project" value="InterPro"/>
</dbReference>
<dbReference type="PRINTS" id="PR01590">
    <property type="entry name" value="HTHFIS"/>
</dbReference>
<dbReference type="InterPro" id="IPR025944">
    <property type="entry name" value="Sigma_54_int_dom_CS"/>
</dbReference>
<evidence type="ECO:0000256" key="5">
    <source>
        <dbReference type="ARBA" id="ARBA00023163"/>
    </source>
</evidence>
<dbReference type="Gene3D" id="3.40.50.300">
    <property type="entry name" value="P-loop containing nucleotide triphosphate hydrolases"/>
    <property type="match status" value="1"/>
</dbReference>
<dbReference type="InterPro" id="IPR025662">
    <property type="entry name" value="Sigma_54_int_dom_ATP-bd_1"/>
</dbReference>
<dbReference type="SUPFAM" id="SSF52540">
    <property type="entry name" value="P-loop containing nucleoside triphosphate hydrolases"/>
    <property type="match status" value="1"/>
</dbReference>
<sequence length="479" mass="52634">MPRPQPLCWIDSKAPEASLLNEQLTLLGFDTCVGPDPAGSDGPLCRLTFAADGVANDDKIECAPWVVLGELDGTPTRPPQAQLPWPVPLETLQAVLAPMKSRWHGERLRQENRGLIGSSPALEGVRHEVAQVAPTDATVLILGETGTGKEVVARMIHMLSERADKPFVPVNCGAIPGELLESELFGHEKGAFTGAITQRKGRFELAQGGTIFLDEIGDMPFSMQVKILRVLQERKFERVGGSTSFDADVRIVAATHRDLLSMVDDGKFRQDLYYRLNVFPIQTQPLRALRDDLPEIANALVERLRRDGRPAPELTDAVISVLKQHDWPGNVRELANVLERIGILAADRPARVADLPAHLQHLGPAEPEPAPAARQEAAQPVDPQADYRTTERLDPDPRSIWSLTENIGPRLPLTPEEVEDCDLTLPEDGISLKSQLEAIEQAWIQAALAQADAVVARAARLLGIRRTTLVEKMRKYQIG</sequence>
<dbReference type="InterPro" id="IPR025943">
    <property type="entry name" value="Sigma_54_int_dom_ATP-bd_2"/>
</dbReference>
<feature type="region of interest" description="Disordered" evidence="6">
    <location>
        <begin position="362"/>
        <end position="395"/>
    </location>
</feature>
<evidence type="ECO:0000256" key="6">
    <source>
        <dbReference type="SAM" id="MobiDB-lite"/>
    </source>
</evidence>
<dbReference type="Gene3D" id="1.10.10.60">
    <property type="entry name" value="Homeodomain-like"/>
    <property type="match status" value="1"/>
</dbReference>
<feature type="domain" description="Sigma-54 factor interaction" evidence="7">
    <location>
        <begin position="115"/>
        <end position="343"/>
    </location>
</feature>
<dbReference type="Pfam" id="PF02954">
    <property type="entry name" value="HTH_8"/>
    <property type="match status" value="1"/>
</dbReference>
<reference evidence="8 9" key="1">
    <citation type="submission" date="2019-11" db="EMBL/GenBank/DDBJ databases">
        <authorList>
            <person name="Zhang J."/>
            <person name="Sun C."/>
        </authorList>
    </citation>
    <scope>NUCLEOTIDE SEQUENCE [LARGE SCALE GENOMIC DNA]</scope>
    <source>
        <strain evidence="9">sp2</strain>
    </source>
</reference>
<dbReference type="InterPro" id="IPR058031">
    <property type="entry name" value="AAA_lid_NorR"/>
</dbReference>
<keyword evidence="9" id="KW-1185">Reference proteome</keyword>
<dbReference type="InterPro" id="IPR002078">
    <property type="entry name" value="Sigma_54_int"/>
</dbReference>
<dbReference type="InterPro" id="IPR027417">
    <property type="entry name" value="P-loop_NTPase"/>
</dbReference>
<keyword evidence="4" id="KW-0238">DNA-binding</keyword>
<keyword evidence="5" id="KW-0804">Transcription</keyword>
<evidence type="ECO:0000313" key="9">
    <source>
        <dbReference type="Proteomes" id="UP000427716"/>
    </source>
</evidence>
<dbReference type="PANTHER" id="PTHR32071">
    <property type="entry name" value="TRANSCRIPTIONAL REGULATORY PROTEIN"/>
    <property type="match status" value="1"/>
</dbReference>
<dbReference type="FunFam" id="3.40.50.300:FF:000006">
    <property type="entry name" value="DNA-binding transcriptional regulator NtrC"/>
    <property type="match status" value="1"/>
</dbReference>
<keyword evidence="2" id="KW-0067">ATP-binding</keyword>
<name>A0A6I6D482_9GAMM</name>
<dbReference type="Pfam" id="PF25601">
    <property type="entry name" value="AAA_lid_14"/>
    <property type="match status" value="1"/>
</dbReference>
<dbReference type="Gene3D" id="1.10.8.60">
    <property type="match status" value="1"/>
</dbReference>
<gene>
    <name evidence="8" type="ORF">GM160_09295</name>
</gene>
<dbReference type="PROSITE" id="PS50045">
    <property type="entry name" value="SIGMA54_INTERACT_4"/>
    <property type="match status" value="1"/>
</dbReference>
<evidence type="ECO:0000313" key="8">
    <source>
        <dbReference type="EMBL" id="QGT79067.1"/>
    </source>
</evidence>
<evidence type="ECO:0000256" key="2">
    <source>
        <dbReference type="ARBA" id="ARBA00022840"/>
    </source>
</evidence>